<organism evidence="7 8">
    <name type="scientific">Hylia prasina</name>
    <name type="common">green hylia</name>
    <dbReference type="NCBI Taxonomy" id="208073"/>
    <lineage>
        <taxon>Eukaryota</taxon>
        <taxon>Metazoa</taxon>
        <taxon>Chordata</taxon>
        <taxon>Craniata</taxon>
        <taxon>Vertebrata</taxon>
        <taxon>Euteleostomi</taxon>
        <taxon>Archelosauria</taxon>
        <taxon>Archosauria</taxon>
        <taxon>Dinosauria</taxon>
        <taxon>Saurischia</taxon>
        <taxon>Theropoda</taxon>
        <taxon>Coelurosauria</taxon>
        <taxon>Aves</taxon>
        <taxon>Neognathae</taxon>
        <taxon>Neoaves</taxon>
        <taxon>Telluraves</taxon>
        <taxon>Australaves</taxon>
        <taxon>Passeriformes</taxon>
        <taxon>Sylvioidea</taxon>
        <taxon>Sylviidae</taxon>
        <taxon>Acrocephalinae</taxon>
        <taxon>Hylia</taxon>
    </lineage>
</organism>
<evidence type="ECO:0000256" key="6">
    <source>
        <dbReference type="RuleBase" id="RU910716"/>
    </source>
</evidence>
<proteinExistence type="inferred from homology"/>
<dbReference type="Proteomes" id="UP000557268">
    <property type="component" value="Unassembled WGS sequence"/>
</dbReference>
<dbReference type="AlphaFoldDB" id="A0A7K5W105"/>
<evidence type="ECO:0000256" key="1">
    <source>
        <dbReference type="ARBA" id="ARBA00004141"/>
    </source>
</evidence>
<feature type="non-terminal residue" evidence="7">
    <location>
        <position position="1"/>
    </location>
</feature>
<keyword evidence="3 6" id="KW-0812">Transmembrane</keyword>
<gene>
    <name evidence="7" type="primary">Xk_0</name>
    <name evidence="7" type="ORF">HYLPRA_R13944</name>
</gene>
<evidence type="ECO:0000256" key="2">
    <source>
        <dbReference type="ARBA" id="ARBA00008789"/>
    </source>
</evidence>
<evidence type="ECO:0000256" key="3">
    <source>
        <dbReference type="ARBA" id="ARBA00022692"/>
    </source>
</evidence>
<comment type="similarity">
    <text evidence="2 6">Belongs to the XK family.</text>
</comment>
<dbReference type="Pfam" id="PF09815">
    <property type="entry name" value="XK-related"/>
    <property type="match status" value="1"/>
</dbReference>
<comment type="caution">
    <text evidence="7">The sequence shown here is derived from an EMBL/GenBank/DDBJ whole genome shotgun (WGS) entry which is preliminary data.</text>
</comment>
<dbReference type="PANTHER" id="PTHR14297:SF8">
    <property type="entry name" value="ENDOPLASMIC RETICULUM MEMBRANE ADAPTER PROTEIN XK"/>
    <property type="match status" value="1"/>
</dbReference>
<evidence type="ECO:0000256" key="5">
    <source>
        <dbReference type="ARBA" id="ARBA00023136"/>
    </source>
</evidence>
<dbReference type="EMBL" id="VYXD01002476">
    <property type="protein sequence ID" value="NWU34720.1"/>
    <property type="molecule type" value="Genomic_DNA"/>
</dbReference>
<dbReference type="InterPro" id="IPR018629">
    <property type="entry name" value="XK-rel"/>
</dbReference>
<evidence type="ECO:0000313" key="8">
    <source>
        <dbReference type="Proteomes" id="UP000557268"/>
    </source>
</evidence>
<feature type="non-terminal residue" evidence="7">
    <location>
        <position position="68"/>
    </location>
</feature>
<protein>
    <recommendedName>
        <fullName evidence="6">XK-related protein</fullName>
    </recommendedName>
</protein>
<keyword evidence="5 6" id="KW-0472">Membrane</keyword>
<evidence type="ECO:0000313" key="7">
    <source>
        <dbReference type="EMBL" id="NWU34720.1"/>
    </source>
</evidence>
<keyword evidence="8" id="KW-1185">Reference proteome</keyword>
<comment type="caution">
    <text evidence="6">Lacks conserved residue(s) required for the propagation of feature annotation.</text>
</comment>
<reference evidence="7 8" key="1">
    <citation type="submission" date="2019-09" db="EMBL/GenBank/DDBJ databases">
        <title>Bird 10,000 Genomes (B10K) Project - Family phase.</title>
        <authorList>
            <person name="Zhang G."/>
        </authorList>
    </citation>
    <scope>NUCLEOTIDE SEQUENCE [LARGE SCALE GENOMIC DNA]</scope>
    <source>
        <strain evidence="7">B10K-DU-001-70</strain>
        <tissue evidence="7">Muscle</tissue>
    </source>
</reference>
<evidence type="ECO:0000256" key="4">
    <source>
        <dbReference type="ARBA" id="ARBA00022989"/>
    </source>
</evidence>
<dbReference type="GO" id="GO:0005886">
    <property type="term" value="C:plasma membrane"/>
    <property type="evidence" value="ECO:0007669"/>
    <property type="project" value="UniProtKB-ARBA"/>
</dbReference>
<feature type="transmembrane region" description="Helical" evidence="6">
    <location>
        <begin position="28"/>
        <end position="45"/>
    </location>
</feature>
<keyword evidence="4 6" id="KW-1133">Transmembrane helix</keyword>
<accession>A0A7K5W105</accession>
<sequence>FMSETVAALCLSAGYRHAGDRMWQTLTLLFALVPCALVQLSLVFIHRDVSRDRPLVLLLHLLQLGPLV</sequence>
<name>A0A7K5W105_9SYLV</name>
<dbReference type="PANTHER" id="PTHR14297">
    <property type="entry name" value="MEMBRANE TRANSPORT PROTEIN XK FAMILY MEMBER"/>
    <property type="match status" value="1"/>
</dbReference>
<dbReference type="InterPro" id="IPR051773">
    <property type="entry name" value="XK-related_adapter"/>
</dbReference>
<comment type="subcellular location">
    <subcellularLocation>
        <location evidence="1 6">Membrane</location>
        <topology evidence="1 6">Multi-pass membrane protein</topology>
    </subcellularLocation>
</comment>